<evidence type="ECO:0000259" key="1">
    <source>
        <dbReference type="Pfam" id="PF13519"/>
    </source>
</evidence>
<sequence length="515" mass="57366">MPKFNSNPEQLAFDVSKWDAVQWEDYADAHPETKRPIEIGTEKVETFGIFTTEIFHRLYAPEPKPLENPRPEDVWALRSHSILTELPDFDSLQTTIEVEAIGDSFKKWLLSGVGTTKFSEYVAERLPKPRTPLTNPQPLRQQTLALKKQINSLRKETAEAEVDEQNPQKAKQIKQHLSELEEALKNVINEGKKSVLTAEKYAERLEKTGKGLKTILEEATLSAQEAVEGAAIALSAFGWGDSNGFSSKSISSEQKIKLAKRVAQNQKLQAIAKLAGRMKLLAAKKQRTKTTQAATEIYSVTTGNDLAHLVPSELVKLVVPELKPLFLKGYSEKSLLQYELNSKEKQGRGPIVVCLDSSGSMQGAKEEWSKAVAIALLTIANQQKRTCRILHFCKTVCRVDDFPAGQLDPVKLVDCMECFYNGGTSWSAPLDSALAIIKTESRYKNGDIIMITDDQCSVSSPWLTEFKQSQKLLEFSTFGIMLGSSDTRALSQILDTVMAIPNLQKDEEIETVFAI</sequence>
<dbReference type="HOGENOM" id="CLU_036888_0_0_3"/>
<dbReference type="GO" id="GO:0005829">
    <property type="term" value="C:cytosol"/>
    <property type="evidence" value="ECO:0007669"/>
    <property type="project" value="TreeGrafter"/>
</dbReference>
<dbReference type="InterPro" id="IPR036465">
    <property type="entry name" value="vWFA_dom_sf"/>
</dbReference>
<evidence type="ECO:0000313" key="2">
    <source>
        <dbReference type="EMBL" id="AFZ11560.1"/>
    </source>
</evidence>
<dbReference type="OrthoDB" id="569032at2"/>
<dbReference type="AlphaFoldDB" id="K9VWP7"/>
<dbReference type="InterPro" id="IPR002035">
    <property type="entry name" value="VWF_A"/>
</dbReference>
<proteinExistence type="predicted"/>
<keyword evidence="3" id="KW-1185">Reference proteome</keyword>
<accession>K9VWP7</accession>
<dbReference type="PATRIC" id="fig|1173022.3.peg.681"/>
<dbReference type="eggNOG" id="COG2425">
    <property type="taxonomic scope" value="Bacteria"/>
</dbReference>
<dbReference type="PANTHER" id="PTHR36846:SF1">
    <property type="entry name" value="PROTEIN VIAA"/>
    <property type="match status" value="1"/>
</dbReference>
<name>K9VWP7_9CYAN</name>
<dbReference type="STRING" id="1173022.Cri9333_0617"/>
<dbReference type="Proteomes" id="UP000010472">
    <property type="component" value="Chromosome"/>
</dbReference>
<dbReference type="RefSeq" id="WP_015201694.1">
    <property type="nucleotide sequence ID" value="NC_019753.1"/>
</dbReference>
<dbReference type="Gene3D" id="3.40.50.410">
    <property type="entry name" value="von Willebrand factor, type A domain"/>
    <property type="match status" value="1"/>
</dbReference>
<evidence type="ECO:0000313" key="3">
    <source>
        <dbReference type="Proteomes" id="UP000010472"/>
    </source>
</evidence>
<dbReference type="Pfam" id="PF13519">
    <property type="entry name" value="VWA_2"/>
    <property type="match status" value="1"/>
</dbReference>
<protein>
    <recommendedName>
        <fullName evidence="1">VWFA domain-containing protein</fullName>
    </recommendedName>
</protein>
<dbReference type="SUPFAM" id="SSF53300">
    <property type="entry name" value="vWA-like"/>
    <property type="match status" value="1"/>
</dbReference>
<gene>
    <name evidence="2" type="ORF">Cri9333_0617</name>
</gene>
<reference evidence="2 3" key="1">
    <citation type="submission" date="2012-06" db="EMBL/GenBank/DDBJ databases">
        <title>Finished chromosome of genome of Crinalium epipsammum PCC 9333.</title>
        <authorList>
            <consortium name="US DOE Joint Genome Institute"/>
            <person name="Gugger M."/>
            <person name="Coursin T."/>
            <person name="Rippka R."/>
            <person name="Tandeau De Marsac N."/>
            <person name="Huntemann M."/>
            <person name="Wei C.-L."/>
            <person name="Han J."/>
            <person name="Detter J.C."/>
            <person name="Han C."/>
            <person name="Tapia R."/>
            <person name="Davenport K."/>
            <person name="Daligault H."/>
            <person name="Erkkila T."/>
            <person name="Gu W."/>
            <person name="Munk A.C.C."/>
            <person name="Teshima H."/>
            <person name="Xu Y."/>
            <person name="Chain P."/>
            <person name="Chen A."/>
            <person name="Krypides N."/>
            <person name="Mavromatis K."/>
            <person name="Markowitz V."/>
            <person name="Szeto E."/>
            <person name="Ivanova N."/>
            <person name="Mikhailova N."/>
            <person name="Ovchinnikova G."/>
            <person name="Pagani I."/>
            <person name="Pati A."/>
            <person name="Goodwin L."/>
            <person name="Peters L."/>
            <person name="Pitluck S."/>
            <person name="Woyke T."/>
            <person name="Kerfeld C."/>
        </authorList>
    </citation>
    <scope>NUCLEOTIDE SEQUENCE [LARGE SCALE GENOMIC DNA]</scope>
    <source>
        <strain evidence="2 3">PCC 9333</strain>
    </source>
</reference>
<organism evidence="2 3">
    <name type="scientific">Crinalium epipsammum PCC 9333</name>
    <dbReference type="NCBI Taxonomy" id="1173022"/>
    <lineage>
        <taxon>Bacteria</taxon>
        <taxon>Bacillati</taxon>
        <taxon>Cyanobacteriota</taxon>
        <taxon>Cyanophyceae</taxon>
        <taxon>Gomontiellales</taxon>
        <taxon>Gomontiellaceae</taxon>
        <taxon>Crinalium</taxon>
    </lineage>
</organism>
<feature type="domain" description="VWFA" evidence="1">
    <location>
        <begin position="351"/>
        <end position="454"/>
    </location>
</feature>
<dbReference type="KEGG" id="cep:Cri9333_0617"/>
<dbReference type="PANTHER" id="PTHR36846">
    <property type="entry name" value="PROTEIN VIAA"/>
    <property type="match status" value="1"/>
</dbReference>
<dbReference type="EMBL" id="CP003620">
    <property type="protein sequence ID" value="AFZ11560.1"/>
    <property type="molecule type" value="Genomic_DNA"/>
</dbReference>